<organism evidence="1 2">
    <name type="scientific">Rubrimonas cliftonensis</name>
    <dbReference type="NCBI Taxonomy" id="89524"/>
    <lineage>
        <taxon>Bacteria</taxon>
        <taxon>Pseudomonadati</taxon>
        <taxon>Pseudomonadota</taxon>
        <taxon>Alphaproteobacteria</taxon>
        <taxon>Rhodobacterales</taxon>
        <taxon>Paracoccaceae</taxon>
        <taxon>Rubrimonas</taxon>
    </lineage>
</organism>
<dbReference type="GO" id="GO:0005737">
    <property type="term" value="C:cytoplasm"/>
    <property type="evidence" value="ECO:0007669"/>
    <property type="project" value="TreeGrafter"/>
</dbReference>
<dbReference type="STRING" id="89524.SAMN05444370_11087"/>
<dbReference type="Gene3D" id="3.40.50.10420">
    <property type="entry name" value="NagB/RpiA/CoA transferase-like"/>
    <property type="match status" value="1"/>
</dbReference>
<dbReference type="SUPFAM" id="SSF100950">
    <property type="entry name" value="NagB/RpiA/CoA transferase-like"/>
    <property type="match status" value="1"/>
</dbReference>
<dbReference type="InterPro" id="IPR024185">
    <property type="entry name" value="FTHF_cligase-like_sf"/>
</dbReference>
<dbReference type="PANTHER" id="PTHR13017">
    <property type="entry name" value="5-FORMYLTETRAHYDROFOLATE CYCLO-LIGASE-RELATED"/>
    <property type="match status" value="1"/>
</dbReference>
<dbReference type="InterPro" id="IPR037171">
    <property type="entry name" value="NagB/RpiA_transferase-like"/>
</dbReference>
<name>A0A1H4DKN5_9RHOB</name>
<evidence type="ECO:0000313" key="2">
    <source>
        <dbReference type="Proteomes" id="UP000198703"/>
    </source>
</evidence>
<protein>
    <submittedName>
        <fullName evidence="1">5-formyltetrahydrofolate cyclo-ligase</fullName>
    </submittedName>
</protein>
<dbReference type="Proteomes" id="UP000198703">
    <property type="component" value="Unassembled WGS sequence"/>
</dbReference>
<dbReference type="AlphaFoldDB" id="A0A1H4DKN5"/>
<evidence type="ECO:0000313" key="1">
    <source>
        <dbReference type="EMBL" id="SEA73116.1"/>
    </source>
</evidence>
<dbReference type="PANTHER" id="PTHR13017:SF0">
    <property type="entry name" value="METHENYLTETRAHYDROFOLATE SYNTHASE DOMAIN-CONTAINING PROTEIN"/>
    <property type="match status" value="1"/>
</dbReference>
<dbReference type="GO" id="GO:0016874">
    <property type="term" value="F:ligase activity"/>
    <property type="evidence" value="ECO:0007669"/>
    <property type="project" value="UniProtKB-KW"/>
</dbReference>
<reference evidence="1 2" key="1">
    <citation type="submission" date="2016-10" db="EMBL/GenBank/DDBJ databases">
        <authorList>
            <person name="de Groot N.N."/>
        </authorList>
    </citation>
    <scope>NUCLEOTIDE SEQUENCE [LARGE SCALE GENOMIC DNA]</scope>
    <source>
        <strain evidence="1 2">DSM 15345</strain>
    </source>
</reference>
<proteinExistence type="predicted"/>
<keyword evidence="2" id="KW-1185">Reference proteome</keyword>
<accession>A0A1H4DKN5</accession>
<dbReference type="EMBL" id="FNQM01000010">
    <property type="protein sequence ID" value="SEA73116.1"/>
    <property type="molecule type" value="Genomic_DNA"/>
</dbReference>
<sequence>MTDTKLVRRRIWSLLADVAKPDSRFHLNFAEVIPGFAGDGTAVERLRALPAYAAARHLFVTPDNCLEDLRRLALEDGKRMVVSTYGIYRGFVLLEPEMVPPGQARFASWLDGLEHFGRPVSLGEVAALGRFDLMATGASAVSTEGIRFGKGHGFFDLEWGMFTDLGLADERTPVVAVAHDVQVVEETLHPSPTDILVDWIATPTRMIDVGRRAPRPRGVKWELLSPEQIAATPPLQ</sequence>
<gene>
    <name evidence="1" type="ORF">SAMN05444370_11087</name>
</gene>
<dbReference type="RefSeq" id="WP_093254645.1">
    <property type="nucleotide sequence ID" value="NZ_FNQM01000010.1"/>
</dbReference>
<dbReference type="InterPro" id="IPR002698">
    <property type="entry name" value="FTHF_cligase"/>
</dbReference>
<dbReference type="Pfam" id="PF01812">
    <property type="entry name" value="5-FTHF_cyc-lig"/>
    <property type="match status" value="1"/>
</dbReference>
<dbReference type="OrthoDB" id="9156280at2"/>
<keyword evidence="1" id="KW-0436">Ligase</keyword>